<dbReference type="PROSITE" id="PS50097">
    <property type="entry name" value="BTB"/>
    <property type="match status" value="1"/>
</dbReference>
<feature type="region of interest" description="Disordered" evidence="1">
    <location>
        <begin position="1"/>
        <end position="46"/>
    </location>
</feature>
<proteinExistence type="predicted"/>
<protein>
    <recommendedName>
        <fullName evidence="2">BTB domain-containing protein</fullName>
    </recommendedName>
</protein>
<dbReference type="InterPro" id="IPR000210">
    <property type="entry name" value="BTB/POZ_dom"/>
</dbReference>
<dbReference type="RefSeq" id="XP_008211268.1">
    <property type="nucleotide sequence ID" value="XM_008213046.3"/>
</dbReference>
<dbReference type="EnsemblMetazoa" id="XM_008213046">
    <property type="protein sequence ID" value="XP_008211268"/>
    <property type="gene ID" value="LOC103316929"/>
</dbReference>
<dbReference type="SMART" id="SM00225">
    <property type="entry name" value="BTB"/>
    <property type="match status" value="1"/>
</dbReference>
<dbReference type="InterPro" id="IPR011333">
    <property type="entry name" value="SKP1/BTB/POZ_sf"/>
</dbReference>
<organism evidence="3 4">
    <name type="scientific">Nasonia vitripennis</name>
    <name type="common">Parasitic wasp</name>
    <dbReference type="NCBI Taxonomy" id="7425"/>
    <lineage>
        <taxon>Eukaryota</taxon>
        <taxon>Metazoa</taxon>
        <taxon>Ecdysozoa</taxon>
        <taxon>Arthropoda</taxon>
        <taxon>Hexapoda</taxon>
        <taxon>Insecta</taxon>
        <taxon>Pterygota</taxon>
        <taxon>Neoptera</taxon>
        <taxon>Endopterygota</taxon>
        <taxon>Hymenoptera</taxon>
        <taxon>Apocrita</taxon>
        <taxon>Proctotrupomorpha</taxon>
        <taxon>Chalcidoidea</taxon>
        <taxon>Pteromalidae</taxon>
        <taxon>Pteromalinae</taxon>
        <taxon>Nasonia</taxon>
    </lineage>
</organism>
<name>A0A7M7H7Z8_NASVI</name>
<dbReference type="InParanoid" id="A0A7M7H7Z8"/>
<dbReference type="SMR" id="A0A7M7H7Z8"/>
<dbReference type="AlphaFoldDB" id="A0A7M7H7Z8"/>
<dbReference type="GeneID" id="103316929"/>
<evidence type="ECO:0000313" key="3">
    <source>
        <dbReference type="EnsemblMetazoa" id="XP_008211268"/>
    </source>
</evidence>
<dbReference type="Gene3D" id="1.25.40.420">
    <property type="match status" value="1"/>
</dbReference>
<evidence type="ECO:0000256" key="1">
    <source>
        <dbReference type="SAM" id="MobiDB-lite"/>
    </source>
</evidence>
<dbReference type="Proteomes" id="UP000002358">
    <property type="component" value="Chromosome 4"/>
</dbReference>
<feature type="compositionally biased region" description="Polar residues" evidence="1">
    <location>
        <begin position="1"/>
        <end position="20"/>
    </location>
</feature>
<feature type="domain" description="BTB" evidence="2">
    <location>
        <begin position="166"/>
        <end position="235"/>
    </location>
</feature>
<keyword evidence="4" id="KW-1185">Reference proteome</keyword>
<dbReference type="SUPFAM" id="SSF54695">
    <property type="entry name" value="POZ domain"/>
    <property type="match status" value="1"/>
</dbReference>
<reference evidence="3" key="1">
    <citation type="submission" date="2021-01" db="UniProtKB">
        <authorList>
            <consortium name="EnsemblMetazoa"/>
        </authorList>
    </citation>
    <scope>IDENTIFICATION</scope>
</reference>
<sequence length="329" mass="36596">MSQYTQSVKPSISLSQSQVMDVTDSKRSHGRGHPRSSDPHGSGTRARSRVYSYALGPSRTCLSTCAPTSTTSTSGRPSFRRATATSTFFACCSIRTAASTSTRARFASRSRTTATGTSRTCRLYFDSKIVERFIPDSRAKKEDVKPDCRLKEFDEFELMLENGVFSDARLRAQAVQMRVHRAVLATRSRVFAVMMSPAEKNNGNDFVLVDVPDVRVDVLRELLRFVYAGKVNEIETVAKDLLVAAIRFELEGLKITCEETLLKELCIKNVGEMLAFADKHKTEMLAKSAMEFFTMNAKPAVGTDNFKSAMQSCPFWITAMVNALVQKLD</sequence>
<dbReference type="Pfam" id="PF00651">
    <property type="entry name" value="BTB"/>
    <property type="match status" value="1"/>
</dbReference>
<evidence type="ECO:0000313" key="4">
    <source>
        <dbReference type="Proteomes" id="UP000002358"/>
    </source>
</evidence>
<dbReference type="Gene3D" id="3.30.710.10">
    <property type="entry name" value="Potassium Channel Kv1.1, Chain A"/>
    <property type="match status" value="1"/>
</dbReference>
<dbReference type="PANTHER" id="PTHR24413">
    <property type="entry name" value="SPECKLE-TYPE POZ PROTEIN"/>
    <property type="match status" value="1"/>
</dbReference>
<dbReference type="KEGG" id="nvi:103316929"/>
<accession>A0A7M7H7Z8</accession>
<evidence type="ECO:0000259" key="2">
    <source>
        <dbReference type="PROSITE" id="PS50097"/>
    </source>
</evidence>